<dbReference type="AlphaFoldDB" id="S8ECR3"/>
<dbReference type="Proteomes" id="UP000015241">
    <property type="component" value="Unassembled WGS sequence"/>
</dbReference>
<dbReference type="OrthoDB" id="783096at2759"/>
<dbReference type="InParanoid" id="S8ECR3"/>
<proteinExistence type="predicted"/>
<keyword evidence="4" id="KW-1185">Reference proteome</keyword>
<accession>S8ECR3</accession>
<feature type="compositionally biased region" description="Low complexity" evidence="1">
    <location>
        <begin position="23"/>
        <end position="38"/>
    </location>
</feature>
<evidence type="ECO:0000259" key="2">
    <source>
        <dbReference type="Pfam" id="PF23153"/>
    </source>
</evidence>
<reference evidence="3 4" key="1">
    <citation type="journal article" date="2012" name="Science">
        <title>The Paleozoic origin of enzymatic lignin decomposition reconstructed from 31 fungal genomes.</title>
        <authorList>
            <person name="Floudas D."/>
            <person name="Binder M."/>
            <person name="Riley R."/>
            <person name="Barry K."/>
            <person name="Blanchette R.A."/>
            <person name="Henrissat B."/>
            <person name="Martinez A.T."/>
            <person name="Otillar R."/>
            <person name="Spatafora J.W."/>
            <person name="Yadav J.S."/>
            <person name="Aerts A."/>
            <person name="Benoit I."/>
            <person name="Boyd A."/>
            <person name="Carlson A."/>
            <person name="Copeland A."/>
            <person name="Coutinho P.M."/>
            <person name="de Vries R.P."/>
            <person name="Ferreira P."/>
            <person name="Findley K."/>
            <person name="Foster B."/>
            <person name="Gaskell J."/>
            <person name="Glotzer D."/>
            <person name="Gorecki P."/>
            <person name="Heitman J."/>
            <person name="Hesse C."/>
            <person name="Hori C."/>
            <person name="Igarashi K."/>
            <person name="Jurgens J.A."/>
            <person name="Kallen N."/>
            <person name="Kersten P."/>
            <person name="Kohler A."/>
            <person name="Kuees U."/>
            <person name="Kumar T.K.A."/>
            <person name="Kuo A."/>
            <person name="LaButti K."/>
            <person name="Larrondo L.F."/>
            <person name="Lindquist E."/>
            <person name="Ling A."/>
            <person name="Lombard V."/>
            <person name="Lucas S."/>
            <person name="Lundell T."/>
            <person name="Martin R."/>
            <person name="McLaughlin D.J."/>
            <person name="Morgenstern I."/>
            <person name="Morin E."/>
            <person name="Murat C."/>
            <person name="Nagy L.G."/>
            <person name="Nolan M."/>
            <person name="Ohm R.A."/>
            <person name="Patyshakuliyeva A."/>
            <person name="Rokas A."/>
            <person name="Ruiz-Duenas F.J."/>
            <person name="Sabat G."/>
            <person name="Salamov A."/>
            <person name="Samejima M."/>
            <person name="Schmutz J."/>
            <person name="Slot J.C."/>
            <person name="St John F."/>
            <person name="Stenlid J."/>
            <person name="Sun H."/>
            <person name="Sun S."/>
            <person name="Syed K."/>
            <person name="Tsang A."/>
            <person name="Wiebenga A."/>
            <person name="Young D."/>
            <person name="Pisabarro A."/>
            <person name="Eastwood D.C."/>
            <person name="Martin F."/>
            <person name="Cullen D."/>
            <person name="Grigoriev I.V."/>
            <person name="Hibbett D.S."/>
        </authorList>
    </citation>
    <scope>NUCLEOTIDE SEQUENCE</scope>
    <source>
        <strain evidence="4">FP-58527</strain>
    </source>
</reference>
<dbReference type="eggNOG" id="ENOG502SR60">
    <property type="taxonomic scope" value="Eukaryota"/>
</dbReference>
<feature type="region of interest" description="Disordered" evidence="1">
    <location>
        <begin position="1"/>
        <end position="49"/>
    </location>
</feature>
<organism evidence="3 4">
    <name type="scientific">Fomitopsis schrenkii</name>
    <name type="common">Brown rot fungus</name>
    <dbReference type="NCBI Taxonomy" id="2126942"/>
    <lineage>
        <taxon>Eukaryota</taxon>
        <taxon>Fungi</taxon>
        <taxon>Dikarya</taxon>
        <taxon>Basidiomycota</taxon>
        <taxon>Agaricomycotina</taxon>
        <taxon>Agaricomycetes</taxon>
        <taxon>Polyporales</taxon>
        <taxon>Fomitopsis</taxon>
    </lineage>
</organism>
<gene>
    <name evidence="3" type="ORF">FOMPIDRAFT_1121419</name>
</gene>
<dbReference type="EMBL" id="KE504145">
    <property type="protein sequence ID" value="EPT01034.1"/>
    <property type="molecule type" value="Genomic_DNA"/>
</dbReference>
<feature type="domain" description="Aip3p/Bud6 N-terminal" evidence="2">
    <location>
        <begin position="52"/>
        <end position="159"/>
    </location>
</feature>
<dbReference type="HOGENOM" id="CLU_128311_0_0_1"/>
<name>S8ECR3_FOMSC</name>
<evidence type="ECO:0000256" key="1">
    <source>
        <dbReference type="SAM" id="MobiDB-lite"/>
    </source>
</evidence>
<dbReference type="InterPro" id="IPR056279">
    <property type="entry name" value="Aip3p_Bud6_N"/>
</dbReference>
<protein>
    <recommendedName>
        <fullName evidence="2">Aip3p/Bud6 N-terminal domain-containing protein</fullName>
    </recommendedName>
</protein>
<evidence type="ECO:0000313" key="3">
    <source>
        <dbReference type="EMBL" id="EPT01034.1"/>
    </source>
</evidence>
<sequence>MQEPRRHSPSIFVRTPSSEGWQRRPSSSPESSPSSSRPGSRDRPSSPSDVHTAVSKLLALVKQLQDVLQLWGLGQAQEEQVSDAFVLVGQQFNTTVNVLWRHRVDTSDLIHVIVNLREVLENCLGEHPCLQTLDRYMPQVKRVVYDLLVGLRNKQAPYWESVYASQRRKASTLELNRQST</sequence>
<evidence type="ECO:0000313" key="4">
    <source>
        <dbReference type="Proteomes" id="UP000015241"/>
    </source>
</evidence>
<dbReference type="Pfam" id="PF23153">
    <property type="entry name" value="Aip3p_Bud6_N"/>
    <property type="match status" value="1"/>
</dbReference>